<organism evidence="1 2">
    <name type="scientific">Olea europaea subsp. europaea</name>
    <dbReference type="NCBI Taxonomy" id="158383"/>
    <lineage>
        <taxon>Eukaryota</taxon>
        <taxon>Viridiplantae</taxon>
        <taxon>Streptophyta</taxon>
        <taxon>Embryophyta</taxon>
        <taxon>Tracheophyta</taxon>
        <taxon>Spermatophyta</taxon>
        <taxon>Magnoliopsida</taxon>
        <taxon>eudicotyledons</taxon>
        <taxon>Gunneridae</taxon>
        <taxon>Pentapetalae</taxon>
        <taxon>asterids</taxon>
        <taxon>lamiids</taxon>
        <taxon>Lamiales</taxon>
        <taxon>Oleaceae</taxon>
        <taxon>Oleeae</taxon>
        <taxon>Olea</taxon>
    </lineage>
</organism>
<accession>A0A8S0P668</accession>
<keyword evidence="2" id="KW-1185">Reference proteome</keyword>
<proteinExistence type="predicted"/>
<name>A0A8S0P668_OLEEU</name>
<protein>
    <submittedName>
        <fullName evidence="1">Uncharacterized protein</fullName>
    </submittedName>
</protein>
<dbReference type="PANTHER" id="PTHR35104:SF13">
    <property type="entry name" value="OS03G0807000 PROTEIN"/>
    <property type="match status" value="1"/>
</dbReference>
<dbReference type="PANTHER" id="PTHR35104">
    <property type="entry name" value="OS03G0807000 PROTEIN"/>
    <property type="match status" value="1"/>
</dbReference>
<evidence type="ECO:0000313" key="2">
    <source>
        <dbReference type="Proteomes" id="UP000594638"/>
    </source>
</evidence>
<evidence type="ECO:0000313" key="1">
    <source>
        <dbReference type="EMBL" id="CAA2933331.1"/>
    </source>
</evidence>
<dbReference type="AlphaFoldDB" id="A0A8S0P668"/>
<reference evidence="1 2" key="1">
    <citation type="submission" date="2019-12" db="EMBL/GenBank/DDBJ databases">
        <authorList>
            <person name="Alioto T."/>
            <person name="Alioto T."/>
            <person name="Gomez Garrido J."/>
        </authorList>
    </citation>
    <scope>NUCLEOTIDE SEQUENCE [LARGE SCALE GENOMIC DNA]</scope>
</reference>
<comment type="caution">
    <text evidence="1">The sequence shown here is derived from an EMBL/GenBank/DDBJ whole genome shotgun (WGS) entry which is preliminary data.</text>
</comment>
<sequence length="67" mass="7542">MVFNGALMVGVANVSADACQYIACNPERLSSDQVLRLLFVFPFQQLRRLALCLWTFFCFPPSNPNSL</sequence>
<dbReference type="Gramene" id="OE9A005714T1">
    <property type="protein sequence ID" value="OE9A005714C1"/>
    <property type="gene ID" value="OE9A005714"/>
</dbReference>
<gene>
    <name evidence="1" type="ORF">OLEA9_A005714</name>
</gene>
<dbReference type="Proteomes" id="UP000594638">
    <property type="component" value="Unassembled WGS sequence"/>
</dbReference>
<dbReference type="OrthoDB" id="1935666at2759"/>
<dbReference type="EMBL" id="CACTIH010000001">
    <property type="protein sequence ID" value="CAA2933331.1"/>
    <property type="molecule type" value="Genomic_DNA"/>
</dbReference>